<dbReference type="Gene3D" id="3.40.50.150">
    <property type="entry name" value="Vaccinia Virus protein VP39"/>
    <property type="match status" value="1"/>
</dbReference>
<dbReference type="OrthoDB" id="194386at2759"/>
<proteinExistence type="predicted"/>
<evidence type="ECO:0000313" key="1">
    <source>
        <dbReference type="EMBL" id="GHJ86998.1"/>
    </source>
</evidence>
<evidence type="ECO:0008006" key="3">
    <source>
        <dbReference type="Google" id="ProtNLM"/>
    </source>
</evidence>
<keyword evidence="2" id="KW-1185">Reference proteome</keyword>
<dbReference type="GO" id="GO:0008757">
    <property type="term" value="F:S-adenosylmethionine-dependent methyltransferase activity"/>
    <property type="evidence" value="ECO:0007669"/>
    <property type="project" value="UniProtKB-ARBA"/>
</dbReference>
<dbReference type="AlphaFoldDB" id="A0A8H3TTU5"/>
<accession>A0A8H3TTU5</accession>
<dbReference type="Proteomes" id="UP000620104">
    <property type="component" value="Unassembled WGS sequence"/>
</dbReference>
<dbReference type="SUPFAM" id="SSF53335">
    <property type="entry name" value="S-adenosyl-L-methionine-dependent methyltransferases"/>
    <property type="match status" value="1"/>
</dbReference>
<dbReference type="InterPro" id="IPR019410">
    <property type="entry name" value="Methyltransf_16"/>
</dbReference>
<comment type="caution">
    <text evidence="1">The sequence shown here is derived from an EMBL/GenBank/DDBJ whole genome shotgun (WGS) entry which is preliminary data.</text>
</comment>
<reference evidence="1" key="1">
    <citation type="submission" date="2020-07" db="EMBL/GenBank/DDBJ databases">
        <title>Draft Genome Sequence of a Deep-Sea Yeast, Naganishia (Cryptococcus) liquefaciens strain N6.</title>
        <authorList>
            <person name="Han Y.W."/>
            <person name="Kajitani R."/>
            <person name="Morimoto H."/>
            <person name="Parhat M."/>
            <person name="Tsubouchi H."/>
            <person name="Bakenova O."/>
            <person name="Ogata M."/>
            <person name="Argunhan B."/>
            <person name="Aoki R."/>
            <person name="Kajiwara S."/>
            <person name="Itoh T."/>
            <person name="Iwasaki H."/>
        </authorList>
    </citation>
    <scope>NUCLEOTIDE SEQUENCE</scope>
    <source>
        <strain evidence="1">N6</strain>
    </source>
</reference>
<sequence>MSDSTSLPASLTKHLDYLAHPLPRQVSTHASLIHPVELQQRSAACSENTGTGTTGTTLWLGAQLMAAYLAESLGYIDEGQSSKQVIELGGGVGYLAIVLAAMGYDVTTTDIEPPLSQVLRPNIERNSARFARGSITARDLDWCAFPSDVTSTETGPLDDQATSHDTLAEWTQPWDSIVTTDTIYHADLVDPLIKSLRGLSILAAYAKQAKRNEKDISDGLSYPPVYVALENRDPRLVNDALEAAKAHGFVLKRISPSRVDKCLLKSGWSWDRDAKQDYDGIQLWKWRLAGA</sequence>
<dbReference type="PANTHER" id="PTHR14614:SF162">
    <property type="entry name" value="EXPRESSED PROTEIN"/>
    <property type="match status" value="1"/>
</dbReference>
<dbReference type="EMBL" id="BLZA01000019">
    <property type="protein sequence ID" value="GHJ86998.1"/>
    <property type="molecule type" value="Genomic_DNA"/>
</dbReference>
<protein>
    <recommendedName>
        <fullName evidence="3">Methyltransferase domain-containing protein</fullName>
    </recommendedName>
</protein>
<evidence type="ECO:0000313" key="2">
    <source>
        <dbReference type="Proteomes" id="UP000620104"/>
    </source>
</evidence>
<organism evidence="1 2">
    <name type="scientific">Naganishia liquefaciens</name>
    <dbReference type="NCBI Taxonomy" id="104408"/>
    <lineage>
        <taxon>Eukaryota</taxon>
        <taxon>Fungi</taxon>
        <taxon>Dikarya</taxon>
        <taxon>Basidiomycota</taxon>
        <taxon>Agaricomycotina</taxon>
        <taxon>Tremellomycetes</taxon>
        <taxon>Filobasidiales</taxon>
        <taxon>Filobasidiaceae</taxon>
        <taxon>Naganishia</taxon>
    </lineage>
</organism>
<name>A0A8H3TTU5_9TREE</name>
<gene>
    <name evidence="1" type="ORF">NliqN6_3400</name>
</gene>
<dbReference type="Pfam" id="PF10294">
    <property type="entry name" value="Methyltransf_16"/>
    <property type="match status" value="1"/>
</dbReference>
<dbReference type="InterPro" id="IPR029063">
    <property type="entry name" value="SAM-dependent_MTases_sf"/>
</dbReference>
<dbReference type="GO" id="GO:0005634">
    <property type="term" value="C:nucleus"/>
    <property type="evidence" value="ECO:0007669"/>
    <property type="project" value="TreeGrafter"/>
</dbReference>
<dbReference type="GO" id="GO:0005737">
    <property type="term" value="C:cytoplasm"/>
    <property type="evidence" value="ECO:0007669"/>
    <property type="project" value="TreeGrafter"/>
</dbReference>
<dbReference type="PANTHER" id="PTHR14614">
    <property type="entry name" value="HEPATOCELLULAR CARCINOMA-ASSOCIATED ANTIGEN"/>
    <property type="match status" value="1"/>
</dbReference>